<dbReference type="InParanoid" id="A0A7R8UQ83"/>
<protein>
    <submittedName>
        <fullName evidence="2">Uncharacterized protein</fullName>
    </submittedName>
</protein>
<dbReference type="EMBL" id="LR899011">
    <property type="protein sequence ID" value="CAD7085004.1"/>
    <property type="molecule type" value="Genomic_DNA"/>
</dbReference>
<evidence type="ECO:0000313" key="3">
    <source>
        <dbReference type="Proteomes" id="UP000594454"/>
    </source>
</evidence>
<dbReference type="Proteomes" id="UP000594454">
    <property type="component" value="Chromosome 3"/>
</dbReference>
<reference evidence="2 3" key="1">
    <citation type="submission" date="2020-11" db="EMBL/GenBank/DDBJ databases">
        <authorList>
            <person name="Wallbank WR R."/>
            <person name="Pardo Diaz C."/>
            <person name="Kozak K."/>
            <person name="Martin S."/>
            <person name="Jiggins C."/>
            <person name="Moest M."/>
            <person name="Warren A I."/>
            <person name="Generalovic N T."/>
            <person name="Byers J.R.P. K."/>
            <person name="Montejo-Kovacevich G."/>
            <person name="Yen C E."/>
        </authorList>
    </citation>
    <scope>NUCLEOTIDE SEQUENCE [LARGE SCALE GENOMIC DNA]</scope>
</reference>
<sequence>MRFIQIFAVLIVNLVLTISATPIFFENIFGPPPRPPGYNGPPHSYDYNYAGYGPGYGSYGYADPPRRPHRQRSDGARRYKEICSVISRDGFLNPGGAPKCPY</sequence>
<gene>
    <name evidence="2" type="ORF">HERILL_LOCUS7872</name>
</gene>
<keyword evidence="1" id="KW-0732">Signal</keyword>
<evidence type="ECO:0000313" key="2">
    <source>
        <dbReference type="EMBL" id="CAD7085004.1"/>
    </source>
</evidence>
<dbReference type="AlphaFoldDB" id="A0A7R8UQ83"/>
<evidence type="ECO:0000256" key="1">
    <source>
        <dbReference type="SAM" id="SignalP"/>
    </source>
</evidence>
<feature type="chain" id="PRO_5031035902" evidence="1">
    <location>
        <begin position="21"/>
        <end position="102"/>
    </location>
</feature>
<accession>A0A7R8UQ83</accession>
<feature type="signal peptide" evidence="1">
    <location>
        <begin position="1"/>
        <end position="20"/>
    </location>
</feature>
<organism evidence="2 3">
    <name type="scientific">Hermetia illucens</name>
    <name type="common">Black soldier fly</name>
    <dbReference type="NCBI Taxonomy" id="343691"/>
    <lineage>
        <taxon>Eukaryota</taxon>
        <taxon>Metazoa</taxon>
        <taxon>Ecdysozoa</taxon>
        <taxon>Arthropoda</taxon>
        <taxon>Hexapoda</taxon>
        <taxon>Insecta</taxon>
        <taxon>Pterygota</taxon>
        <taxon>Neoptera</taxon>
        <taxon>Endopterygota</taxon>
        <taxon>Diptera</taxon>
        <taxon>Brachycera</taxon>
        <taxon>Stratiomyomorpha</taxon>
        <taxon>Stratiomyidae</taxon>
        <taxon>Hermetiinae</taxon>
        <taxon>Hermetia</taxon>
    </lineage>
</organism>
<proteinExistence type="predicted"/>
<keyword evidence="3" id="KW-1185">Reference proteome</keyword>
<name>A0A7R8UQ83_HERIL</name>